<organism evidence="1">
    <name type="scientific">Medicago truncatula</name>
    <name type="common">Barrel medic</name>
    <name type="synonym">Medicago tribuloides</name>
    <dbReference type="NCBI Taxonomy" id="3880"/>
    <lineage>
        <taxon>Eukaryota</taxon>
        <taxon>Viridiplantae</taxon>
        <taxon>Streptophyta</taxon>
        <taxon>Embryophyta</taxon>
        <taxon>Tracheophyta</taxon>
        <taxon>Spermatophyta</taxon>
        <taxon>Magnoliopsida</taxon>
        <taxon>eudicotyledons</taxon>
        <taxon>Gunneridae</taxon>
        <taxon>Pentapetalae</taxon>
        <taxon>rosids</taxon>
        <taxon>fabids</taxon>
        <taxon>Fabales</taxon>
        <taxon>Fabaceae</taxon>
        <taxon>Papilionoideae</taxon>
        <taxon>50 kb inversion clade</taxon>
        <taxon>NPAAA clade</taxon>
        <taxon>Hologalegina</taxon>
        <taxon>IRL clade</taxon>
        <taxon>Trifolieae</taxon>
        <taxon>Medicago</taxon>
    </lineage>
</organism>
<evidence type="ECO:0000313" key="1">
    <source>
        <dbReference type="EMBL" id="RHN56140.1"/>
    </source>
</evidence>
<accession>A0A396HS27</accession>
<dbReference type="AlphaFoldDB" id="A0A396HS27"/>
<dbReference type="Proteomes" id="UP000265566">
    <property type="component" value="Chromosome 5"/>
</dbReference>
<proteinExistence type="predicted"/>
<reference evidence="1" key="1">
    <citation type="journal article" date="2018" name="Nat. Plants">
        <title>Whole-genome landscape of Medicago truncatula symbiotic genes.</title>
        <authorList>
            <person name="Pecrix Y."/>
            <person name="Gamas P."/>
            <person name="Carrere S."/>
        </authorList>
    </citation>
    <scope>NUCLEOTIDE SEQUENCE</scope>
    <source>
        <tissue evidence="1">Leaves</tissue>
    </source>
</reference>
<sequence>MFFIFRAAHEVSGETSSSPTEVRWVPAAVGRPVRRHHRAGTLIF</sequence>
<dbReference type="EMBL" id="PSQE01000005">
    <property type="protein sequence ID" value="RHN56140.1"/>
    <property type="molecule type" value="Genomic_DNA"/>
</dbReference>
<name>A0A396HS27_MEDTR</name>
<dbReference type="Gramene" id="rna31493">
    <property type="protein sequence ID" value="RHN56140.1"/>
    <property type="gene ID" value="gene31493"/>
</dbReference>
<gene>
    <name evidence="1" type="ORF">MtrunA17_Chr5g0426201</name>
</gene>
<protein>
    <submittedName>
        <fullName evidence="1">Uncharacterized protein</fullName>
    </submittedName>
</protein>
<comment type="caution">
    <text evidence="1">The sequence shown here is derived from an EMBL/GenBank/DDBJ whole genome shotgun (WGS) entry which is preliminary data.</text>
</comment>